<dbReference type="EnsemblProtists" id="EKX50494">
    <property type="protein sequence ID" value="EKX50494"/>
    <property type="gene ID" value="GUITHDRAFT_103725"/>
</dbReference>
<dbReference type="PaxDb" id="55529-EKX50494"/>
<gene>
    <name evidence="2" type="ORF">GUITHDRAFT_103725</name>
</gene>
<evidence type="ECO:0000313" key="4">
    <source>
        <dbReference type="Proteomes" id="UP000011087"/>
    </source>
</evidence>
<feature type="region of interest" description="Disordered" evidence="1">
    <location>
        <begin position="142"/>
        <end position="168"/>
    </location>
</feature>
<dbReference type="AlphaFoldDB" id="L1JQC9"/>
<keyword evidence="4" id="KW-1185">Reference proteome</keyword>
<feature type="compositionally biased region" description="Basic residues" evidence="1">
    <location>
        <begin position="149"/>
        <end position="160"/>
    </location>
</feature>
<dbReference type="EMBL" id="JH992978">
    <property type="protein sequence ID" value="EKX50494.1"/>
    <property type="molecule type" value="Genomic_DNA"/>
</dbReference>
<sequence length="550" mass="61441">MVDVLKETPDQQLHQLRNLFYAGDKLPSVQALQHQEIMMKLENETKFDMGSNSLFLPFQHSRNSAFNVVPKKKENDGNSPYEFESCCSEKRPRLSGISHLGTVAAALLGEAPSHEVDAVLNPIYTAIARPVQINCAPSKVPATQTAKPVKQRRPRNKKAQMGKASTDNSYPFVQMPLSLQFSENKDFLKPMSFQQQASQFPSKPLQSKPQQLNVPTSMPLSEGKSYISFGNFHIVQPAKSNRVNSEMKSKDAPKQDINFSGFAIPQSVAIRQEPLHHPASSASSAVVNNKADDEEDSIFSAGMSIPVWASLTGEPDKFSVKAIDSLIGLAKPCPPTAFEVPEFKEKVNNSLDNFQPVRPCEYHPASEASGSPSSSSILSSRAVEADIALEGLAKETLGIHVKPNARNRMKDLMHLLIQLESKNVLKLVKSKDDGGNCILGFSEIQVHELQVFNMEIRRMVLEDENRCWLVNGKTNIKEPTGPVYEILRQIGIKPMRGMRGPRKTDPGKRDFMYSYRYIFDVELMMKNRNRLQSGYIGRSHRPDFELSPDD</sequence>
<dbReference type="HOGENOM" id="CLU_495634_0_0_1"/>
<feature type="region of interest" description="Disordered" evidence="1">
    <location>
        <begin position="193"/>
        <end position="213"/>
    </location>
</feature>
<reference evidence="2 4" key="1">
    <citation type="journal article" date="2012" name="Nature">
        <title>Algal genomes reveal evolutionary mosaicism and the fate of nucleomorphs.</title>
        <authorList>
            <consortium name="DOE Joint Genome Institute"/>
            <person name="Curtis B.A."/>
            <person name="Tanifuji G."/>
            <person name="Burki F."/>
            <person name="Gruber A."/>
            <person name="Irimia M."/>
            <person name="Maruyama S."/>
            <person name="Arias M.C."/>
            <person name="Ball S.G."/>
            <person name="Gile G.H."/>
            <person name="Hirakawa Y."/>
            <person name="Hopkins J.F."/>
            <person name="Kuo A."/>
            <person name="Rensing S.A."/>
            <person name="Schmutz J."/>
            <person name="Symeonidi A."/>
            <person name="Elias M."/>
            <person name="Eveleigh R.J."/>
            <person name="Herman E.K."/>
            <person name="Klute M.J."/>
            <person name="Nakayama T."/>
            <person name="Obornik M."/>
            <person name="Reyes-Prieto A."/>
            <person name="Armbrust E.V."/>
            <person name="Aves S.J."/>
            <person name="Beiko R.G."/>
            <person name="Coutinho P."/>
            <person name="Dacks J.B."/>
            <person name="Durnford D.G."/>
            <person name="Fast N.M."/>
            <person name="Green B.R."/>
            <person name="Grisdale C.J."/>
            <person name="Hempel F."/>
            <person name="Henrissat B."/>
            <person name="Hoppner M.P."/>
            <person name="Ishida K."/>
            <person name="Kim E."/>
            <person name="Koreny L."/>
            <person name="Kroth P.G."/>
            <person name="Liu Y."/>
            <person name="Malik S.B."/>
            <person name="Maier U.G."/>
            <person name="McRose D."/>
            <person name="Mock T."/>
            <person name="Neilson J.A."/>
            <person name="Onodera N.T."/>
            <person name="Poole A.M."/>
            <person name="Pritham E.J."/>
            <person name="Richards T.A."/>
            <person name="Rocap G."/>
            <person name="Roy S.W."/>
            <person name="Sarai C."/>
            <person name="Schaack S."/>
            <person name="Shirato S."/>
            <person name="Slamovits C.H."/>
            <person name="Spencer D.F."/>
            <person name="Suzuki S."/>
            <person name="Worden A.Z."/>
            <person name="Zauner S."/>
            <person name="Barry K."/>
            <person name="Bell C."/>
            <person name="Bharti A.K."/>
            <person name="Crow J.A."/>
            <person name="Grimwood J."/>
            <person name="Kramer R."/>
            <person name="Lindquist E."/>
            <person name="Lucas S."/>
            <person name="Salamov A."/>
            <person name="McFadden G.I."/>
            <person name="Lane C.E."/>
            <person name="Keeling P.J."/>
            <person name="Gray M.W."/>
            <person name="Grigoriev I.V."/>
            <person name="Archibald J.M."/>
        </authorList>
    </citation>
    <scope>NUCLEOTIDE SEQUENCE</scope>
    <source>
        <strain evidence="2 4">CCMP2712</strain>
    </source>
</reference>
<reference evidence="3" key="3">
    <citation type="submission" date="2016-03" db="UniProtKB">
        <authorList>
            <consortium name="EnsemblProtists"/>
        </authorList>
    </citation>
    <scope>IDENTIFICATION</scope>
</reference>
<dbReference type="GeneID" id="17307206"/>
<dbReference type="KEGG" id="gtt:GUITHDRAFT_103725"/>
<accession>L1JQC9</accession>
<protein>
    <submittedName>
        <fullName evidence="2 3">Uncharacterized protein</fullName>
    </submittedName>
</protein>
<name>L1JQC9_GUITC</name>
<evidence type="ECO:0000313" key="3">
    <source>
        <dbReference type="EnsemblProtists" id="EKX50494"/>
    </source>
</evidence>
<evidence type="ECO:0000313" key="2">
    <source>
        <dbReference type="EMBL" id="EKX50494.1"/>
    </source>
</evidence>
<dbReference type="Proteomes" id="UP000011087">
    <property type="component" value="Unassembled WGS sequence"/>
</dbReference>
<reference evidence="4" key="2">
    <citation type="submission" date="2012-11" db="EMBL/GenBank/DDBJ databases">
        <authorList>
            <person name="Kuo A."/>
            <person name="Curtis B.A."/>
            <person name="Tanifuji G."/>
            <person name="Burki F."/>
            <person name="Gruber A."/>
            <person name="Irimia M."/>
            <person name="Maruyama S."/>
            <person name="Arias M.C."/>
            <person name="Ball S.G."/>
            <person name="Gile G.H."/>
            <person name="Hirakawa Y."/>
            <person name="Hopkins J.F."/>
            <person name="Rensing S.A."/>
            <person name="Schmutz J."/>
            <person name="Symeonidi A."/>
            <person name="Elias M."/>
            <person name="Eveleigh R.J."/>
            <person name="Herman E.K."/>
            <person name="Klute M.J."/>
            <person name="Nakayama T."/>
            <person name="Obornik M."/>
            <person name="Reyes-Prieto A."/>
            <person name="Armbrust E.V."/>
            <person name="Aves S.J."/>
            <person name="Beiko R.G."/>
            <person name="Coutinho P."/>
            <person name="Dacks J.B."/>
            <person name="Durnford D.G."/>
            <person name="Fast N.M."/>
            <person name="Green B.R."/>
            <person name="Grisdale C."/>
            <person name="Hempe F."/>
            <person name="Henrissat B."/>
            <person name="Hoppner M.P."/>
            <person name="Ishida K.-I."/>
            <person name="Kim E."/>
            <person name="Koreny L."/>
            <person name="Kroth P.G."/>
            <person name="Liu Y."/>
            <person name="Malik S.-B."/>
            <person name="Maier U.G."/>
            <person name="McRose D."/>
            <person name="Mock T."/>
            <person name="Neilson J.A."/>
            <person name="Onodera N.T."/>
            <person name="Poole A.M."/>
            <person name="Pritham E.J."/>
            <person name="Richards T.A."/>
            <person name="Rocap G."/>
            <person name="Roy S.W."/>
            <person name="Sarai C."/>
            <person name="Schaack S."/>
            <person name="Shirato S."/>
            <person name="Slamovits C.H."/>
            <person name="Spencer D.F."/>
            <person name="Suzuki S."/>
            <person name="Worden A.Z."/>
            <person name="Zauner S."/>
            <person name="Barry K."/>
            <person name="Bell C."/>
            <person name="Bharti A.K."/>
            <person name="Crow J.A."/>
            <person name="Grimwood J."/>
            <person name="Kramer R."/>
            <person name="Lindquist E."/>
            <person name="Lucas S."/>
            <person name="Salamov A."/>
            <person name="McFadden G.I."/>
            <person name="Lane C.E."/>
            <person name="Keeling P.J."/>
            <person name="Gray M.W."/>
            <person name="Grigoriev I.V."/>
            <person name="Archibald J.M."/>
        </authorList>
    </citation>
    <scope>NUCLEOTIDE SEQUENCE</scope>
    <source>
        <strain evidence="4">CCMP2712</strain>
    </source>
</reference>
<proteinExistence type="predicted"/>
<dbReference type="RefSeq" id="XP_005837474.1">
    <property type="nucleotide sequence ID" value="XM_005837417.1"/>
</dbReference>
<organism evidence="2">
    <name type="scientific">Guillardia theta (strain CCMP2712)</name>
    <name type="common">Cryptophyte</name>
    <dbReference type="NCBI Taxonomy" id="905079"/>
    <lineage>
        <taxon>Eukaryota</taxon>
        <taxon>Cryptophyceae</taxon>
        <taxon>Pyrenomonadales</taxon>
        <taxon>Geminigeraceae</taxon>
        <taxon>Guillardia</taxon>
    </lineage>
</organism>
<evidence type="ECO:0000256" key="1">
    <source>
        <dbReference type="SAM" id="MobiDB-lite"/>
    </source>
</evidence>